<dbReference type="EMBL" id="CAMPGE010017042">
    <property type="protein sequence ID" value="CAI2375555.1"/>
    <property type="molecule type" value="Genomic_DNA"/>
</dbReference>
<dbReference type="AlphaFoldDB" id="A0AAD1XMT2"/>
<name>A0AAD1XMT2_EUPCR</name>
<gene>
    <name evidence="1" type="ORF">ECRASSUSDP1_LOCUS16917</name>
</gene>
<protein>
    <submittedName>
        <fullName evidence="1">Uncharacterized protein</fullName>
    </submittedName>
</protein>
<sequence>MFSCDKQKIMILAKAFNVEAVNADCTQIDVKQCTKSLQVFLKESKNLKFPPLKHLNLRSVSMYEDYLHENLLKARAQEYIISTKNLSKFKIEYIPKNCVKEALFHNFKISNEKFEALFSRLRFTERVLLSSCKVLVSEDFTLSKEKTYQIKEFGMKSCEFWLGEKARILEPLYSACMWVLREFIQTQLKDSLEVICLPWTKVQKRKFEDYLKEKGLKCMLI</sequence>
<proteinExistence type="predicted"/>
<evidence type="ECO:0000313" key="2">
    <source>
        <dbReference type="Proteomes" id="UP001295684"/>
    </source>
</evidence>
<organism evidence="1 2">
    <name type="scientific">Euplotes crassus</name>
    <dbReference type="NCBI Taxonomy" id="5936"/>
    <lineage>
        <taxon>Eukaryota</taxon>
        <taxon>Sar</taxon>
        <taxon>Alveolata</taxon>
        <taxon>Ciliophora</taxon>
        <taxon>Intramacronucleata</taxon>
        <taxon>Spirotrichea</taxon>
        <taxon>Hypotrichia</taxon>
        <taxon>Euplotida</taxon>
        <taxon>Euplotidae</taxon>
        <taxon>Moneuplotes</taxon>
    </lineage>
</organism>
<dbReference type="Proteomes" id="UP001295684">
    <property type="component" value="Unassembled WGS sequence"/>
</dbReference>
<evidence type="ECO:0000313" key="1">
    <source>
        <dbReference type="EMBL" id="CAI2375555.1"/>
    </source>
</evidence>
<keyword evidence="2" id="KW-1185">Reference proteome</keyword>
<comment type="caution">
    <text evidence="1">The sequence shown here is derived from an EMBL/GenBank/DDBJ whole genome shotgun (WGS) entry which is preliminary data.</text>
</comment>
<accession>A0AAD1XMT2</accession>
<reference evidence="1" key="1">
    <citation type="submission" date="2023-07" db="EMBL/GenBank/DDBJ databases">
        <authorList>
            <consortium name="AG Swart"/>
            <person name="Singh M."/>
            <person name="Singh A."/>
            <person name="Seah K."/>
            <person name="Emmerich C."/>
        </authorList>
    </citation>
    <scope>NUCLEOTIDE SEQUENCE</scope>
    <source>
        <strain evidence="1">DP1</strain>
    </source>
</reference>